<keyword evidence="5" id="KW-1185">Reference proteome</keyword>
<proteinExistence type="predicted"/>
<dbReference type="InterPro" id="IPR017907">
    <property type="entry name" value="Znf_RING_CS"/>
</dbReference>
<keyword evidence="3" id="KW-0862">Zinc</keyword>
<reference evidence="4" key="1">
    <citation type="submission" date="2022-07" db="EMBL/GenBank/DDBJ databases">
        <title>Fungi with potential for degradation of polypropylene.</title>
        <authorList>
            <person name="Gostincar C."/>
        </authorList>
    </citation>
    <scope>NUCLEOTIDE SEQUENCE</scope>
    <source>
        <strain evidence="4">EXF-13287</strain>
    </source>
</reference>
<keyword evidence="2" id="KW-0863">Zinc-finger</keyword>
<keyword evidence="1" id="KW-0479">Metal-binding</keyword>
<evidence type="ECO:0000256" key="1">
    <source>
        <dbReference type="ARBA" id="ARBA00022723"/>
    </source>
</evidence>
<dbReference type="Proteomes" id="UP001174691">
    <property type="component" value="Unassembled WGS sequence"/>
</dbReference>
<dbReference type="PROSITE" id="PS00518">
    <property type="entry name" value="ZF_RING_1"/>
    <property type="match status" value="1"/>
</dbReference>
<dbReference type="GO" id="GO:0008270">
    <property type="term" value="F:zinc ion binding"/>
    <property type="evidence" value="ECO:0007669"/>
    <property type="project" value="UniProtKB-KW"/>
</dbReference>
<comment type="caution">
    <text evidence="4">The sequence shown here is derived from an EMBL/GenBank/DDBJ whole genome shotgun (WGS) entry which is preliminary data.</text>
</comment>
<sequence length="270" mass="30549">MDPNSPLNHHHSLLGRAPPYDAPITSPFSEYIPEWERCGKHNCNTHHHMAKAPGRLVLGLDQPVVLHMWHCYGCTRPYNTVSLHFLPCSHAVCRDCLDKAATHAHNTIQRNKNQVDDILSNAFLRREMAAEVDDPDVAAQLAEDEGTIFAAAYALAGFTCCGQDMRLTRFLYCMDGQVAMRFWCDYEYMLTPPEKRNYCGWPDCRAFVPGKCGFIDKSGLPTMLHCPECRGNLLLIEDEDTSPESRQGMGDNVWMPIGEPFPRQYDSVEV</sequence>
<accession>A0AA38R970</accession>
<protein>
    <recommendedName>
        <fullName evidence="6">RING-type domain-containing protein</fullName>
    </recommendedName>
</protein>
<evidence type="ECO:0008006" key="6">
    <source>
        <dbReference type="Google" id="ProtNLM"/>
    </source>
</evidence>
<organism evidence="4 5">
    <name type="scientific">Coniochaeta hoffmannii</name>
    <dbReference type="NCBI Taxonomy" id="91930"/>
    <lineage>
        <taxon>Eukaryota</taxon>
        <taxon>Fungi</taxon>
        <taxon>Dikarya</taxon>
        <taxon>Ascomycota</taxon>
        <taxon>Pezizomycotina</taxon>
        <taxon>Sordariomycetes</taxon>
        <taxon>Sordariomycetidae</taxon>
        <taxon>Coniochaetales</taxon>
        <taxon>Coniochaetaceae</taxon>
        <taxon>Coniochaeta</taxon>
    </lineage>
</organism>
<dbReference type="EMBL" id="JANBVN010000130">
    <property type="protein sequence ID" value="KAJ9139334.1"/>
    <property type="molecule type" value="Genomic_DNA"/>
</dbReference>
<gene>
    <name evidence="4" type="ORF">NKR19_g7442</name>
</gene>
<dbReference type="AlphaFoldDB" id="A0AA38R970"/>
<evidence type="ECO:0000256" key="2">
    <source>
        <dbReference type="ARBA" id="ARBA00022771"/>
    </source>
</evidence>
<evidence type="ECO:0000256" key="3">
    <source>
        <dbReference type="ARBA" id="ARBA00022833"/>
    </source>
</evidence>
<evidence type="ECO:0000313" key="4">
    <source>
        <dbReference type="EMBL" id="KAJ9139334.1"/>
    </source>
</evidence>
<name>A0AA38R970_9PEZI</name>
<evidence type="ECO:0000313" key="5">
    <source>
        <dbReference type="Proteomes" id="UP001174691"/>
    </source>
</evidence>